<accession>A0ABP0KDY6</accession>
<keyword evidence="3" id="KW-0418">Kinase</keyword>
<dbReference type="CDD" id="cd02208">
    <property type="entry name" value="cupin_RmlC-like"/>
    <property type="match status" value="1"/>
</dbReference>
<dbReference type="SUPFAM" id="SSF51182">
    <property type="entry name" value="RmlC-like cupins"/>
    <property type="match status" value="1"/>
</dbReference>
<reference evidence="3 4" key="1">
    <citation type="submission" date="2024-02" db="EMBL/GenBank/DDBJ databases">
        <authorList>
            <person name="Chen Y."/>
            <person name="Shah S."/>
            <person name="Dougan E. K."/>
            <person name="Thang M."/>
            <person name="Chan C."/>
        </authorList>
    </citation>
    <scope>NUCLEOTIDE SEQUENCE [LARGE SCALE GENOMIC DNA]</scope>
</reference>
<dbReference type="Gene3D" id="3.40.50.11350">
    <property type="match status" value="1"/>
</dbReference>
<dbReference type="GO" id="GO:0016301">
    <property type="term" value="F:kinase activity"/>
    <property type="evidence" value="ECO:0007669"/>
    <property type="project" value="UniProtKB-KW"/>
</dbReference>
<keyword evidence="3" id="KW-0808">Transferase</keyword>
<feature type="domain" description="Cupin type-2" evidence="2">
    <location>
        <begin position="392"/>
        <end position="455"/>
    </location>
</feature>
<proteinExistence type="predicted"/>
<feature type="non-terminal residue" evidence="3">
    <location>
        <position position="1"/>
    </location>
</feature>
<keyword evidence="4" id="KW-1185">Reference proteome</keyword>
<gene>
    <name evidence="3" type="ORF">SCF082_LOCUS16545</name>
</gene>
<dbReference type="Gene3D" id="2.60.120.10">
    <property type="entry name" value="Jelly Rolls"/>
    <property type="match status" value="1"/>
</dbReference>
<dbReference type="Pfam" id="PF07883">
    <property type="entry name" value="Cupin_2"/>
    <property type="match status" value="1"/>
</dbReference>
<protein>
    <submittedName>
        <fullName evidence="3">Calcium-dependent protein kinase 8</fullName>
    </submittedName>
</protein>
<evidence type="ECO:0000313" key="4">
    <source>
        <dbReference type="Proteomes" id="UP001642464"/>
    </source>
</evidence>
<dbReference type="EMBL" id="CAXAMM010010791">
    <property type="protein sequence ID" value="CAK9024249.1"/>
    <property type="molecule type" value="Genomic_DNA"/>
</dbReference>
<evidence type="ECO:0000313" key="3">
    <source>
        <dbReference type="EMBL" id="CAK9024249.1"/>
    </source>
</evidence>
<dbReference type="Proteomes" id="UP001642464">
    <property type="component" value="Unassembled WGS sequence"/>
</dbReference>
<dbReference type="InterPro" id="IPR011051">
    <property type="entry name" value="RmlC_Cupin_sf"/>
</dbReference>
<organism evidence="3 4">
    <name type="scientific">Durusdinium trenchii</name>
    <dbReference type="NCBI Taxonomy" id="1381693"/>
    <lineage>
        <taxon>Eukaryota</taxon>
        <taxon>Sar</taxon>
        <taxon>Alveolata</taxon>
        <taxon>Dinophyceae</taxon>
        <taxon>Suessiales</taxon>
        <taxon>Symbiodiniaceae</taxon>
        <taxon>Durusdinium</taxon>
    </lineage>
</organism>
<name>A0ABP0KDY6_9DINO</name>
<sequence>ASAARAALQGVGSTKEGYVGVHCRRGDKLKMMPGLEDVTSPAGLLKFLQAVASHTRRVYLATDEVHVKDYAEVLAAGGFECYTRDFLYDFASEKELQDNYFLFAIEMKIIDDATITVRSFNDATPFWFSADARSAKPCYHFLDRSMHDYLLGSSALGTHMTPRCTAPIDLTTSPETLYRVLMSGDDVPRSPTTVPRRRRKEAPPPTAIALEGRGGVRRPCSVWPLGAADSNDARYEAEVEIVGPWDDTEGMLIWGSYFGPLFSCCDAVDGLTRRSTLFGFENLSMEHCKLTECEIARKTGAVFIYVSCGATTLTDQYGVLELHAGQYGVTMAPVHLCLAKGTRLVAIHSEPFTALRSFGGPVEPQGRLRYVDGCSDTLLLAPPKLADPCMNLLHFPPGIRQTPHTHPSLRCGLIASGSGYCMEGSGKRIDLEPGMVWAIPSGTIHSFHTDSDELNVIAYHPDTDWGPMDENHPMLNRTWVDGEKIDNTRGRHERADLFQTEQSLVQLLWTYPIQRLELDERDEAKQMQERSWNFGIAILDEEEGPPVAVEVRGAPGRYRVSYQRSEAGRKQLHVRAAEKVVASVCFLVRGIQDFRVWPFGSSANGCGERDADMALPQPTAHQYIMSQSAAKQGTQPPGAIFLNQALACRDKVSALCALGEVCDVQGFVVHELRSSSKVPILILERLGSHETIQCRIPRAA</sequence>
<comment type="caution">
    <text evidence="3">The sequence shown here is derived from an EMBL/GenBank/DDBJ whole genome shotgun (WGS) entry which is preliminary data.</text>
</comment>
<dbReference type="InterPro" id="IPR013096">
    <property type="entry name" value="Cupin_2"/>
</dbReference>
<feature type="region of interest" description="Disordered" evidence="1">
    <location>
        <begin position="188"/>
        <end position="210"/>
    </location>
</feature>
<evidence type="ECO:0000259" key="2">
    <source>
        <dbReference type="Pfam" id="PF07883"/>
    </source>
</evidence>
<dbReference type="InterPro" id="IPR014710">
    <property type="entry name" value="RmlC-like_jellyroll"/>
</dbReference>
<evidence type="ECO:0000256" key="1">
    <source>
        <dbReference type="SAM" id="MobiDB-lite"/>
    </source>
</evidence>